<protein>
    <submittedName>
        <fullName evidence="1">20079_t:CDS:1</fullName>
    </submittedName>
</protein>
<sequence length="69" mass="7753">DNITTEKSSIFWLLDAFIACAEIFFAFHYLKAKLKDETLVHLILKGSSILIDCVKLVVSLGLAFSSIYK</sequence>
<dbReference type="EMBL" id="CAJVQC010038687">
    <property type="protein sequence ID" value="CAG8766795.1"/>
    <property type="molecule type" value="Genomic_DNA"/>
</dbReference>
<feature type="non-terminal residue" evidence="1">
    <location>
        <position position="1"/>
    </location>
</feature>
<feature type="non-terminal residue" evidence="1">
    <location>
        <position position="69"/>
    </location>
</feature>
<keyword evidence="2" id="KW-1185">Reference proteome</keyword>
<evidence type="ECO:0000313" key="1">
    <source>
        <dbReference type="EMBL" id="CAG8766795.1"/>
    </source>
</evidence>
<organism evidence="1 2">
    <name type="scientific">Racocetra persica</name>
    <dbReference type="NCBI Taxonomy" id="160502"/>
    <lineage>
        <taxon>Eukaryota</taxon>
        <taxon>Fungi</taxon>
        <taxon>Fungi incertae sedis</taxon>
        <taxon>Mucoromycota</taxon>
        <taxon>Glomeromycotina</taxon>
        <taxon>Glomeromycetes</taxon>
        <taxon>Diversisporales</taxon>
        <taxon>Gigasporaceae</taxon>
        <taxon>Racocetra</taxon>
    </lineage>
</organism>
<dbReference type="Proteomes" id="UP000789920">
    <property type="component" value="Unassembled WGS sequence"/>
</dbReference>
<evidence type="ECO:0000313" key="2">
    <source>
        <dbReference type="Proteomes" id="UP000789920"/>
    </source>
</evidence>
<comment type="caution">
    <text evidence="1">The sequence shown here is derived from an EMBL/GenBank/DDBJ whole genome shotgun (WGS) entry which is preliminary data.</text>
</comment>
<accession>A0ACA9QW72</accession>
<reference evidence="1" key="1">
    <citation type="submission" date="2021-06" db="EMBL/GenBank/DDBJ databases">
        <authorList>
            <person name="Kallberg Y."/>
            <person name="Tangrot J."/>
            <person name="Rosling A."/>
        </authorList>
    </citation>
    <scope>NUCLEOTIDE SEQUENCE</scope>
    <source>
        <strain evidence="1">MA461A</strain>
    </source>
</reference>
<name>A0ACA9QW72_9GLOM</name>
<proteinExistence type="predicted"/>
<gene>
    <name evidence="1" type="ORF">RPERSI_LOCUS15901</name>
</gene>